<evidence type="ECO:0000313" key="4">
    <source>
        <dbReference type="Proteomes" id="UP000317227"/>
    </source>
</evidence>
<proteinExistence type="predicted"/>
<dbReference type="GeneID" id="40100625"/>
<evidence type="ECO:0000313" key="2">
    <source>
        <dbReference type="EMBL" id="VUE36253.1"/>
    </source>
</evidence>
<sequence>MIPKTNSTEIQVDVLIKIREVYEFDSELSDRMILISIFDNYRTGGGLRLSKLGYNICTEYDLYEFTPIPIKKEDRNSMVYTSLDRICTSPYYIKGDVLYLSDELVMAQLTFCRDNFVKLFLAFM</sequence>
<dbReference type="OrthoDB" id="17704at10239"/>
<name>A0A2C9CWV6_9CAUD</name>
<dbReference type="EMBL" id="LT960551">
    <property type="protein sequence ID" value="SOK58484.1"/>
    <property type="molecule type" value="Genomic_DNA"/>
</dbReference>
<keyword evidence="3" id="KW-1185">Reference proteome</keyword>
<evidence type="ECO:0000313" key="1">
    <source>
        <dbReference type="EMBL" id="SOK58484.1"/>
    </source>
</evidence>
<dbReference type="Proteomes" id="UP000240931">
    <property type="component" value="Segment"/>
</dbReference>
<dbReference type="EMBL" id="LR596615">
    <property type="protein sequence ID" value="VUE36253.1"/>
    <property type="molecule type" value="Genomic_DNA"/>
</dbReference>
<organism evidence="1 3">
    <name type="scientific">Yersinia phage fHe-Yen9-04</name>
    <dbReference type="NCBI Taxonomy" id="2052742"/>
    <lineage>
        <taxon>Viruses</taxon>
        <taxon>Duplodnaviria</taxon>
        <taxon>Heunggongvirae</taxon>
        <taxon>Uroviricota</taxon>
        <taxon>Caudoviricetes</taxon>
        <taxon>Eneladusvirus</taxon>
        <taxon>Eneladusvirus Yen904</taxon>
    </lineage>
</organism>
<dbReference type="Proteomes" id="UP000317227">
    <property type="component" value="Segment"/>
</dbReference>
<dbReference type="KEGG" id="vg:40100625"/>
<accession>A0A2C9CWV6</accession>
<gene>
    <name evidence="1" type="primary">g207</name>
</gene>
<reference evidence="3" key="2">
    <citation type="submission" date="2017-10" db="EMBL/GenBank/DDBJ databases">
        <authorList>
            <person name="Skurnik M."/>
        </authorList>
    </citation>
    <scope>NUCLEOTIDE SEQUENCE [LARGE SCALE GENOMIC DNA]</scope>
</reference>
<dbReference type="RefSeq" id="YP_009623817.1">
    <property type="nucleotide sequence ID" value="NC_042116.1"/>
</dbReference>
<reference evidence="2 4" key="3">
    <citation type="submission" date="2019-06" db="EMBL/GenBank/DDBJ databases">
        <authorList>
            <person name="Bower L."/>
            <person name="Leinonen R."/>
        </authorList>
    </citation>
    <scope>NUCLEOTIDE SEQUENCE [LARGE SCALE GENOMIC DNA]</scope>
</reference>
<evidence type="ECO:0000313" key="3">
    <source>
        <dbReference type="Proteomes" id="UP000240931"/>
    </source>
</evidence>
<reference evidence="1" key="1">
    <citation type="submission" date="2017-10" db="EMBL/GenBank/DDBJ databases">
        <authorList>
            <person name="Banno H."/>
            <person name="Chua N.-H."/>
        </authorList>
    </citation>
    <scope>NUCLEOTIDE SEQUENCE [LARGE SCALE GENOMIC DNA]</scope>
</reference>
<protein>
    <submittedName>
        <fullName evidence="1">Uncharacterized protein</fullName>
    </submittedName>
</protein>